<dbReference type="RefSeq" id="WP_344980854.1">
    <property type="nucleotide sequence ID" value="NZ_BAAAVI010000083.1"/>
</dbReference>
<evidence type="ECO:0000313" key="4">
    <source>
        <dbReference type="Proteomes" id="UP001500831"/>
    </source>
</evidence>
<evidence type="ECO:0000256" key="2">
    <source>
        <dbReference type="SAM" id="SignalP"/>
    </source>
</evidence>
<dbReference type="PROSITE" id="PS00430">
    <property type="entry name" value="TONB_DEPENDENT_REC_1"/>
    <property type="match status" value="1"/>
</dbReference>
<reference evidence="3 4" key="1">
    <citation type="journal article" date="2019" name="Int. J. Syst. Evol. Microbiol.">
        <title>The Global Catalogue of Microorganisms (GCM) 10K type strain sequencing project: providing services to taxonomists for standard genome sequencing and annotation.</title>
        <authorList>
            <consortium name="The Broad Institute Genomics Platform"/>
            <consortium name="The Broad Institute Genome Sequencing Center for Infectious Disease"/>
            <person name="Wu L."/>
            <person name="Ma J."/>
        </authorList>
    </citation>
    <scope>NUCLEOTIDE SEQUENCE [LARGE SCALE GENOMIC DNA]</scope>
    <source>
        <strain evidence="3 4">JCM 6242</strain>
    </source>
</reference>
<evidence type="ECO:0008006" key="5">
    <source>
        <dbReference type="Google" id="ProtNLM"/>
    </source>
</evidence>
<dbReference type="InterPro" id="IPR011049">
    <property type="entry name" value="Serralysin-like_metalloprot_C"/>
</dbReference>
<dbReference type="Proteomes" id="UP001500831">
    <property type="component" value="Unassembled WGS sequence"/>
</dbReference>
<protein>
    <recommendedName>
        <fullName evidence="5">Calcium-binding protein</fullName>
    </recommendedName>
</protein>
<feature type="signal peptide" evidence="2">
    <location>
        <begin position="1"/>
        <end position="32"/>
    </location>
</feature>
<sequence length="267" mass="27051">MNTASTGRTLSRRALRLSLLAAVSAAAVGSLAAPGHAAAEATAYVDSGGVHYVAGTGQRNSVLVTAQGGALVVNDVVSLLPGNGCTRVPNDPTAVSCTGGNGAFFADLGDGDDAVRLDAPLSGAVNGGAGTDVYYGGTAAGGPSQISYFGGGGSDYVSYQFSRERVYVFLDDQRNDGRVAAGDREYVDDDVENIIGSDFDDHLGGSAAPNLVEGRPGKDQMYGFGGSDILRAKDGERDSVIGCGTENDSAVVDSSDPTTFSCENVTS</sequence>
<dbReference type="SUPFAM" id="SSF51120">
    <property type="entry name" value="beta-Roll"/>
    <property type="match status" value="1"/>
</dbReference>
<feature type="chain" id="PRO_5046182596" description="Calcium-binding protein" evidence="2">
    <location>
        <begin position="33"/>
        <end position="267"/>
    </location>
</feature>
<accession>A0ABN3W8L7</accession>
<organism evidence="3 4">
    <name type="scientific">Streptosporangium fragile</name>
    <dbReference type="NCBI Taxonomy" id="46186"/>
    <lineage>
        <taxon>Bacteria</taxon>
        <taxon>Bacillati</taxon>
        <taxon>Actinomycetota</taxon>
        <taxon>Actinomycetes</taxon>
        <taxon>Streptosporangiales</taxon>
        <taxon>Streptosporangiaceae</taxon>
        <taxon>Streptosporangium</taxon>
    </lineage>
</organism>
<name>A0ABN3W8L7_9ACTN</name>
<gene>
    <name evidence="3" type="ORF">GCM10010517_71860</name>
</gene>
<evidence type="ECO:0000256" key="1">
    <source>
        <dbReference type="SAM" id="MobiDB-lite"/>
    </source>
</evidence>
<evidence type="ECO:0000313" key="3">
    <source>
        <dbReference type="EMBL" id="GAA2905676.1"/>
    </source>
</evidence>
<dbReference type="InterPro" id="IPR006311">
    <property type="entry name" value="TAT_signal"/>
</dbReference>
<dbReference type="EMBL" id="BAAAVI010000083">
    <property type="protein sequence ID" value="GAA2905676.1"/>
    <property type="molecule type" value="Genomic_DNA"/>
</dbReference>
<proteinExistence type="predicted"/>
<keyword evidence="4" id="KW-1185">Reference proteome</keyword>
<comment type="caution">
    <text evidence="3">The sequence shown here is derived from an EMBL/GenBank/DDBJ whole genome shotgun (WGS) entry which is preliminary data.</text>
</comment>
<dbReference type="PROSITE" id="PS51318">
    <property type="entry name" value="TAT"/>
    <property type="match status" value="1"/>
</dbReference>
<keyword evidence="2" id="KW-0732">Signal</keyword>
<feature type="compositionally biased region" description="Polar residues" evidence="1">
    <location>
        <begin position="255"/>
        <end position="267"/>
    </location>
</feature>
<dbReference type="InterPro" id="IPR010916">
    <property type="entry name" value="TonB_box_CS"/>
</dbReference>
<feature type="region of interest" description="Disordered" evidence="1">
    <location>
        <begin position="245"/>
        <end position="267"/>
    </location>
</feature>
<dbReference type="Gene3D" id="2.150.10.10">
    <property type="entry name" value="Serralysin-like metalloprotease, C-terminal"/>
    <property type="match status" value="1"/>
</dbReference>